<sequence length="59" mass="6706">MSKQSNKKVVIIKTVTTFLFNFKIKMSTKYKATATEEVYFIIPIAQACLQTINPHRAGL</sequence>
<proteinExistence type="predicted"/>
<accession>A0A2S1L8V6</accession>
<reference evidence="1 2" key="1">
    <citation type="submission" date="2017-04" db="EMBL/GenBank/DDBJ databases">
        <title>Compelte genome sequence of WV33.</title>
        <authorList>
            <person name="Lee P.C."/>
        </authorList>
    </citation>
    <scope>NUCLEOTIDE SEQUENCE [LARGE SCALE GENOMIC DNA]</scope>
    <source>
        <strain evidence="1 2">WV33</strain>
    </source>
</reference>
<name>A0A2S1L8V6_9FLAO</name>
<dbReference type="KEGG" id="ffa:FFWV33_00800"/>
<keyword evidence="2" id="KW-1185">Reference proteome</keyword>
<evidence type="ECO:0000313" key="2">
    <source>
        <dbReference type="Proteomes" id="UP000244527"/>
    </source>
</evidence>
<dbReference type="AlphaFoldDB" id="A0A2S1L8V6"/>
<protein>
    <submittedName>
        <fullName evidence="1">Uncharacterized protein</fullName>
    </submittedName>
</protein>
<evidence type="ECO:0000313" key="1">
    <source>
        <dbReference type="EMBL" id="AWG20161.1"/>
    </source>
</evidence>
<gene>
    <name evidence="1" type="ORF">FFWV33_00800</name>
</gene>
<dbReference type="Proteomes" id="UP000244527">
    <property type="component" value="Chromosome"/>
</dbReference>
<organism evidence="1 2">
    <name type="scientific">Flavobacterium faecale</name>
    <dbReference type="NCBI Taxonomy" id="1355330"/>
    <lineage>
        <taxon>Bacteria</taxon>
        <taxon>Pseudomonadati</taxon>
        <taxon>Bacteroidota</taxon>
        <taxon>Flavobacteriia</taxon>
        <taxon>Flavobacteriales</taxon>
        <taxon>Flavobacteriaceae</taxon>
        <taxon>Flavobacterium</taxon>
    </lineage>
</organism>
<dbReference type="EMBL" id="CP020918">
    <property type="protein sequence ID" value="AWG20161.1"/>
    <property type="molecule type" value="Genomic_DNA"/>
</dbReference>